<name>A0A399E590_9DEIN</name>
<dbReference type="EMBL" id="QWKX01000002">
    <property type="protein sequence ID" value="RIH79897.1"/>
    <property type="molecule type" value="Genomic_DNA"/>
</dbReference>
<reference evidence="1 2" key="1">
    <citation type="submission" date="2018-08" db="EMBL/GenBank/DDBJ databases">
        <title>Meiothermus cateniformans JCM 15151 genome sequencing project.</title>
        <authorList>
            <person name="Da Costa M.S."/>
            <person name="Albuquerque L."/>
            <person name="Raposo P."/>
            <person name="Froufe H.J.C."/>
            <person name="Barroso C.S."/>
            <person name="Egas C."/>
        </authorList>
    </citation>
    <scope>NUCLEOTIDE SEQUENCE [LARGE SCALE GENOMIC DNA]</scope>
    <source>
        <strain evidence="1 2">JCM 15151</strain>
    </source>
</reference>
<evidence type="ECO:0000313" key="1">
    <source>
        <dbReference type="EMBL" id="RIH79897.1"/>
    </source>
</evidence>
<evidence type="ECO:0000313" key="2">
    <source>
        <dbReference type="Proteomes" id="UP000266089"/>
    </source>
</evidence>
<gene>
    <name evidence="1" type="ORF">Mcate_00124</name>
</gene>
<proteinExistence type="predicted"/>
<sequence length="56" mass="6385">MNWTVLVAYCIIDDLLKTPASVVRTLWVLAALAFSGKHKHALAYAQEQAFFLVHRR</sequence>
<organism evidence="1 2">
    <name type="scientific">Meiothermus taiwanensis</name>
    <dbReference type="NCBI Taxonomy" id="172827"/>
    <lineage>
        <taxon>Bacteria</taxon>
        <taxon>Thermotogati</taxon>
        <taxon>Deinococcota</taxon>
        <taxon>Deinococci</taxon>
        <taxon>Thermales</taxon>
        <taxon>Thermaceae</taxon>
        <taxon>Meiothermus</taxon>
    </lineage>
</organism>
<protein>
    <submittedName>
        <fullName evidence="1">Uncharacterized protein</fullName>
    </submittedName>
</protein>
<dbReference type="AlphaFoldDB" id="A0A399E590"/>
<dbReference type="RefSeq" id="WP_223299738.1">
    <property type="nucleotide sequence ID" value="NZ_JBHSXZ010000022.1"/>
</dbReference>
<comment type="caution">
    <text evidence="1">The sequence shown here is derived from an EMBL/GenBank/DDBJ whole genome shotgun (WGS) entry which is preliminary data.</text>
</comment>
<accession>A0A399E590</accession>
<dbReference type="Proteomes" id="UP000266089">
    <property type="component" value="Unassembled WGS sequence"/>
</dbReference>